<feature type="region of interest" description="Disordered" evidence="1">
    <location>
        <begin position="72"/>
        <end position="101"/>
    </location>
</feature>
<protein>
    <submittedName>
        <fullName evidence="2">Uncharacterized protein</fullName>
    </submittedName>
</protein>
<organism evidence="2 3">
    <name type="scientific">Bifidobacterium adolescentis</name>
    <dbReference type="NCBI Taxonomy" id="1680"/>
    <lineage>
        <taxon>Bacteria</taxon>
        <taxon>Bacillati</taxon>
        <taxon>Actinomycetota</taxon>
        <taxon>Actinomycetes</taxon>
        <taxon>Bifidobacteriales</taxon>
        <taxon>Bifidobacteriaceae</taxon>
        <taxon>Bifidobacterium</taxon>
    </lineage>
</organism>
<evidence type="ECO:0000256" key="1">
    <source>
        <dbReference type="SAM" id="MobiDB-lite"/>
    </source>
</evidence>
<reference evidence="2 3" key="1">
    <citation type="journal article" date="2019" name="Nat. Med.">
        <title>A library of human gut bacterial isolates paired with longitudinal multiomics data enables mechanistic microbiome research.</title>
        <authorList>
            <person name="Poyet M."/>
            <person name="Groussin M."/>
            <person name="Gibbons S.M."/>
            <person name="Avila-Pacheco J."/>
            <person name="Jiang X."/>
            <person name="Kearney S.M."/>
            <person name="Perrotta A.R."/>
            <person name="Berdy B."/>
            <person name="Zhao S."/>
            <person name="Lieberman T.D."/>
            <person name="Swanson P.K."/>
            <person name="Smith M."/>
            <person name="Roesemann S."/>
            <person name="Alexander J.E."/>
            <person name="Rich S.A."/>
            <person name="Livny J."/>
            <person name="Vlamakis H."/>
            <person name="Clish C."/>
            <person name="Bullock K."/>
            <person name="Deik A."/>
            <person name="Scott J."/>
            <person name="Pierce K.A."/>
            <person name="Xavier R.J."/>
            <person name="Alm E.J."/>
        </authorList>
    </citation>
    <scope>NUCLEOTIDE SEQUENCE [LARGE SCALE GENOMIC DNA]</scope>
    <source>
        <strain evidence="2 3">BIOML-A26</strain>
    </source>
</reference>
<evidence type="ECO:0000313" key="2">
    <source>
        <dbReference type="EMBL" id="KAB6028233.1"/>
    </source>
</evidence>
<name>A0A6I0V8I2_BIFAD</name>
<dbReference type="Proteomes" id="UP000470926">
    <property type="component" value="Unassembled WGS sequence"/>
</dbReference>
<proteinExistence type="predicted"/>
<gene>
    <name evidence="2" type="ORF">GA542_10270</name>
</gene>
<dbReference type="AlphaFoldDB" id="A0A6I0V8I2"/>
<dbReference type="EMBL" id="WDFR01000010">
    <property type="protein sequence ID" value="KAB6028233.1"/>
    <property type="molecule type" value="Genomic_DNA"/>
</dbReference>
<comment type="caution">
    <text evidence="2">The sequence shown here is derived from an EMBL/GenBank/DDBJ whole genome shotgun (WGS) entry which is preliminary data.</text>
</comment>
<sequence>MTPTTNDLLMRVLRVESPGLFDGSEYEPMEVVEWDHCDYCPAICETCGDEPENLTIKYRTRNGLTDCQLPRRQASRLGRGRGSRDSPLGEAIAGVPSIMGG</sequence>
<accession>A0A6I0V8I2</accession>
<evidence type="ECO:0000313" key="3">
    <source>
        <dbReference type="Proteomes" id="UP000470926"/>
    </source>
</evidence>